<dbReference type="AlphaFoldDB" id="A0A915HME0"/>
<dbReference type="GO" id="GO:0003777">
    <property type="term" value="F:microtubule motor activity"/>
    <property type="evidence" value="ECO:0007669"/>
    <property type="project" value="InterPro"/>
</dbReference>
<evidence type="ECO:0000256" key="6">
    <source>
        <dbReference type="RuleBase" id="RU000394"/>
    </source>
</evidence>
<dbReference type="SMART" id="SM00129">
    <property type="entry name" value="KISc"/>
    <property type="match status" value="1"/>
</dbReference>
<dbReference type="Proteomes" id="UP000887565">
    <property type="component" value="Unplaced"/>
</dbReference>
<evidence type="ECO:0000313" key="9">
    <source>
        <dbReference type="Proteomes" id="UP000887565"/>
    </source>
</evidence>
<comment type="subcellular location">
    <subcellularLocation>
        <location evidence="1">Cytoplasm</location>
        <location evidence="1">Cytoskeleton</location>
    </subcellularLocation>
</comment>
<feature type="coiled-coil region" evidence="7">
    <location>
        <begin position="387"/>
        <end position="421"/>
    </location>
</feature>
<dbReference type="PROSITE" id="PS50067">
    <property type="entry name" value="KINESIN_MOTOR_2"/>
    <property type="match status" value="1"/>
</dbReference>
<dbReference type="FunFam" id="3.40.850.10:FF:000282">
    <property type="entry name" value="Kinesin-like protein"/>
    <property type="match status" value="1"/>
</dbReference>
<evidence type="ECO:0000259" key="8">
    <source>
        <dbReference type="PROSITE" id="PS50067"/>
    </source>
</evidence>
<keyword evidence="2 5" id="KW-0547">Nucleotide-binding</keyword>
<reference evidence="10" key="1">
    <citation type="submission" date="2022-11" db="UniProtKB">
        <authorList>
            <consortium name="WormBaseParasite"/>
        </authorList>
    </citation>
    <scope>IDENTIFICATION</scope>
</reference>
<evidence type="ECO:0000256" key="1">
    <source>
        <dbReference type="ARBA" id="ARBA00004245"/>
    </source>
</evidence>
<dbReference type="PANTHER" id="PTHR47968:SF65">
    <property type="entry name" value="KINESIN MOTOR DOMAIN-CONTAINING PROTEIN"/>
    <property type="match status" value="1"/>
</dbReference>
<dbReference type="PROSITE" id="PS00411">
    <property type="entry name" value="KINESIN_MOTOR_1"/>
    <property type="match status" value="1"/>
</dbReference>
<keyword evidence="7" id="KW-0175">Coiled coil</keyword>
<dbReference type="Pfam" id="PF00225">
    <property type="entry name" value="Kinesin"/>
    <property type="match status" value="1"/>
</dbReference>
<evidence type="ECO:0000256" key="3">
    <source>
        <dbReference type="ARBA" id="ARBA00022840"/>
    </source>
</evidence>
<dbReference type="InterPro" id="IPR027640">
    <property type="entry name" value="Kinesin-like_fam"/>
</dbReference>
<dbReference type="InterPro" id="IPR027417">
    <property type="entry name" value="P-loop_NTPase"/>
</dbReference>
<dbReference type="GO" id="GO:0007018">
    <property type="term" value="P:microtubule-based movement"/>
    <property type="evidence" value="ECO:0007669"/>
    <property type="project" value="InterPro"/>
</dbReference>
<keyword evidence="4" id="KW-0206">Cytoskeleton</keyword>
<dbReference type="InterPro" id="IPR036961">
    <property type="entry name" value="Kinesin_motor_dom_sf"/>
</dbReference>
<dbReference type="SUPFAM" id="SSF52540">
    <property type="entry name" value="P-loop containing nucleoside triphosphate hydrolases"/>
    <property type="match status" value="1"/>
</dbReference>
<protein>
    <recommendedName>
        <fullName evidence="6">Kinesin-like protein</fullName>
    </recommendedName>
</protein>
<sequence length="779" mass="88658">MNLVEKDEMTLTLKALRSPFVPKTPGRRNRNSFYRTPRSVQPIFLCNRDLGVRRNKDLKLAFDYVFDSSATNNDVFELTTKNMLDHLMDVFAYGATGAGKTHTMLGTYESPGVISRTMNELYGRIEAVKDDLICSVEVSYLEIYNETVRDLLNPESGQLAIREDGGCSLTIAGLTQHKPDNAKHLFDMLESGNKNRTQHPTDANKESSRSHAVFQVHLKQSPRNAGLSNDVLISKMVLVDLAGSERATATRNCGDRMREGANINRSLLALGNCINALAEGKKGGHIPYRDSKLTRILKDALGGNCHTLMIANVSPSYLSYDDTQNTLKYADRAKQIKADLRKNVYRVDQHIHQYGKIVQDLQTELLAHMLTSKNFYQPGSGFINNVVEDLKAKYKQSQASLSEAIRQKSEIQCELEQLKSHQNVSYNCRSDVKILRDRLTSYIELQNQILNHESQKKLLLLKINTRDEMQSFLNLLDYDPARNEVNICHTKRIKSQYEMKMHRIDEELVDLRNDLLENSSKITDSFTRMNFNAHFMAENPVLWINETKSVQQQALAAHYKSLFKSEHQMSKHMEKVISASFLLNREQHLILSSYDRLTSSLKMKFEDLIKLIELHRDISWKDNEDGDSVSFERLTLEDYSLTAPNFDDGGKNCFIENFSNKENVGKTCNLGSVFSMPTNGSQSVRSTLKPIENVNRIDSRRSPPTRTLSCSNCLAPTPQFVNKSVDDDIFKRPAIPPARYLKPYLPPPPLSARPNSRSPSKLFIVTLGTCVIYYFMFFQ</sequence>
<comment type="similarity">
    <text evidence="5 6">Belongs to the TRAFAC class myosin-kinesin ATPase superfamily. Kinesin family.</text>
</comment>
<feature type="binding site" evidence="5">
    <location>
        <begin position="94"/>
        <end position="101"/>
    </location>
    <ligand>
        <name>ATP</name>
        <dbReference type="ChEBI" id="CHEBI:30616"/>
    </ligand>
</feature>
<keyword evidence="9" id="KW-1185">Reference proteome</keyword>
<proteinExistence type="inferred from homology"/>
<keyword evidence="5 6" id="KW-0505">Motor protein</keyword>
<dbReference type="WBParaSite" id="nRc.2.0.1.t02660-RA">
    <property type="protein sequence ID" value="nRc.2.0.1.t02660-RA"/>
    <property type="gene ID" value="nRc.2.0.1.g02660"/>
</dbReference>
<keyword evidence="3 5" id="KW-0067">ATP-binding</keyword>
<keyword evidence="6" id="KW-0493">Microtubule</keyword>
<dbReference type="PRINTS" id="PR00380">
    <property type="entry name" value="KINESINHEAVY"/>
</dbReference>
<organism evidence="9 10">
    <name type="scientific">Romanomermis culicivorax</name>
    <name type="common">Nematode worm</name>
    <dbReference type="NCBI Taxonomy" id="13658"/>
    <lineage>
        <taxon>Eukaryota</taxon>
        <taxon>Metazoa</taxon>
        <taxon>Ecdysozoa</taxon>
        <taxon>Nematoda</taxon>
        <taxon>Enoplea</taxon>
        <taxon>Dorylaimia</taxon>
        <taxon>Mermithida</taxon>
        <taxon>Mermithoidea</taxon>
        <taxon>Mermithidae</taxon>
        <taxon>Romanomermis</taxon>
    </lineage>
</organism>
<dbReference type="InterPro" id="IPR019821">
    <property type="entry name" value="Kinesin_motor_CS"/>
</dbReference>
<dbReference type="GO" id="GO:0008017">
    <property type="term" value="F:microtubule binding"/>
    <property type="evidence" value="ECO:0007669"/>
    <property type="project" value="InterPro"/>
</dbReference>
<evidence type="ECO:0000313" key="10">
    <source>
        <dbReference type="WBParaSite" id="nRc.2.0.1.t02660-RA"/>
    </source>
</evidence>
<accession>A0A915HME0</accession>
<feature type="domain" description="Kinesin motor" evidence="8">
    <location>
        <begin position="29"/>
        <end position="336"/>
    </location>
</feature>
<evidence type="ECO:0000256" key="4">
    <source>
        <dbReference type="ARBA" id="ARBA00023212"/>
    </source>
</evidence>
<evidence type="ECO:0000256" key="7">
    <source>
        <dbReference type="SAM" id="Coils"/>
    </source>
</evidence>
<dbReference type="GO" id="GO:0005874">
    <property type="term" value="C:microtubule"/>
    <property type="evidence" value="ECO:0007669"/>
    <property type="project" value="UniProtKB-KW"/>
</dbReference>
<evidence type="ECO:0000256" key="2">
    <source>
        <dbReference type="ARBA" id="ARBA00022741"/>
    </source>
</evidence>
<name>A0A915HME0_ROMCU</name>
<dbReference type="PANTHER" id="PTHR47968">
    <property type="entry name" value="CENTROMERE PROTEIN E"/>
    <property type="match status" value="1"/>
</dbReference>
<keyword evidence="4" id="KW-0963">Cytoplasm</keyword>
<evidence type="ECO:0000256" key="5">
    <source>
        <dbReference type="PROSITE-ProRule" id="PRU00283"/>
    </source>
</evidence>
<dbReference type="GO" id="GO:0005524">
    <property type="term" value="F:ATP binding"/>
    <property type="evidence" value="ECO:0007669"/>
    <property type="project" value="UniProtKB-UniRule"/>
</dbReference>
<dbReference type="InterPro" id="IPR001752">
    <property type="entry name" value="Kinesin_motor_dom"/>
</dbReference>
<dbReference type="Gene3D" id="3.40.850.10">
    <property type="entry name" value="Kinesin motor domain"/>
    <property type="match status" value="1"/>
</dbReference>